<keyword evidence="2" id="KW-1185">Reference proteome</keyword>
<dbReference type="GO" id="GO:0003677">
    <property type="term" value="F:DNA binding"/>
    <property type="evidence" value="ECO:0007669"/>
    <property type="project" value="UniProtKB-KW"/>
</dbReference>
<protein>
    <submittedName>
        <fullName evidence="1">Winged helix DNA-binding domain-containing protein</fullName>
    </submittedName>
</protein>
<evidence type="ECO:0000313" key="2">
    <source>
        <dbReference type="Proteomes" id="UP000184501"/>
    </source>
</evidence>
<proteinExistence type="predicted"/>
<dbReference type="OrthoDB" id="9148135at2"/>
<dbReference type="AlphaFoldDB" id="A0A1M5FGN8"/>
<dbReference type="PANTHER" id="PTHR38479:SF2">
    <property type="entry name" value="WINGED HELIX DNA-BINDING DOMAIN-CONTAINING PROTEIN"/>
    <property type="match status" value="1"/>
</dbReference>
<gene>
    <name evidence="1" type="ORF">SAMN05444320_105432</name>
</gene>
<accession>A0A1M5FGN8</accession>
<evidence type="ECO:0000313" key="1">
    <source>
        <dbReference type="EMBL" id="SHF90655.1"/>
    </source>
</evidence>
<dbReference type="PANTHER" id="PTHR38479">
    <property type="entry name" value="LMO0824 PROTEIN"/>
    <property type="match status" value="1"/>
</dbReference>
<dbReference type="Proteomes" id="UP000184501">
    <property type="component" value="Unassembled WGS sequence"/>
</dbReference>
<name>A0A1M5FGN8_STRHI</name>
<dbReference type="Pfam" id="PF06224">
    <property type="entry name" value="AlkZ-like"/>
    <property type="match status" value="1"/>
</dbReference>
<organism evidence="1 2">
    <name type="scientific">Streptoalloteichus hindustanus</name>
    <dbReference type="NCBI Taxonomy" id="2017"/>
    <lineage>
        <taxon>Bacteria</taxon>
        <taxon>Bacillati</taxon>
        <taxon>Actinomycetota</taxon>
        <taxon>Actinomycetes</taxon>
        <taxon>Pseudonocardiales</taxon>
        <taxon>Pseudonocardiaceae</taxon>
        <taxon>Streptoalloteichus</taxon>
    </lineage>
</organism>
<reference evidence="1 2" key="1">
    <citation type="submission" date="2016-11" db="EMBL/GenBank/DDBJ databases">
        <authorList>
            <person name="Jaros S."/>
            <person name="Januszkiewicz K."/>
            <person name="Wedrychowicz H."/>
        </authorList>
    </citation>
    <scope>NUCLEOTIDE SEQUENCE [LARGE SCALE GENOMIC DNA]</scope>
    <source>
        <strain evidence="1 2">DSM 44523</strain>
    </source>
</reference>
<sequence length="364" mass="39793">MSDHERVRRLRARAQALAGGEREASAQAVVQRVFAIQAQDALAADLGIRARGRDITADAIRTAYEDERSIVRGWFLRGTLQTIASDDVRWVLRLLAPRILAATTHRYHQLGLDDSLRERADRLIRNALATHGPLTRAELTEHLATLGIALDGQVPFHLIRHAALTGVLCHGPRRTGEATYVLLDDWLPTAGDSRDGETALAELARRYLAAHGPATAEDFATWSGLPITWARKGWQALARSGVITEHGALTVLAGRTESPGDTSHPPDVRMLPAYDNYLVGYRTRELSVPTAHRARVWPGGGVIRPTVVADGLAIATWSHRSGARSVHTEAFEPFPPQIQSGLDTEKAAVARFLRTHVPESAPPK</sequence>
<keyword evidence="1" id="KW-0238">DNA-binding</keyword>
<dbReference type="RefSeq" id="WP_073484623.1">
    <property type="nucleotide sequence ID" value="NZ_FQVN01000005.1"/>
</dbReference>
<dbReference type="EMBL" id="FQVN01000005">
    <property type="protein sequence ID" value="SHF90655.1"/>
    <property type="molecule type" value="Genomic_DNA"/>
</dbReference>
<dbReference type="InterPro" id="IPR009351">
    <property type="entry name" value="AlkZ-like"/>
</dbReference>